<evidence type="ECO:0000256" key="1">
    <source>
        <dbReference type="SAM" id="Coils"/>
    </source>
</evidence>
<feature type="domain" description="Transposase IS110-like N-terminal" evidence="2">
    <location>
        <begin position="5"/>
        <end position="158"/>
    </location>
</feature>
<reference evidence="5 9" key="2">
    <citation type="submission" date="2018-12" db="EMBL/GenBank/DDBJ databases">
        <title>A novel vanA-carrying plasmid in a clinical isolate of Enterococcus avium.</title>
        <authorList>
            <person name="Bernasconi O.J."/>
            <person name="Luzzaro F."/>
            <person name="Endimiani A."/>
        </authorList>
    </citation>
    <scope>NUCLEOTIDE SEQUENCE [LARGE SCALE GENOMIC DNA]</scope>
    <source>
        <strain evidence="5 9">LC0559/18</strain>
    </source>
</reference>
<evidence type="ECO:0000313" key="4">
    <source>
        <dbReference type="EMBL" id="RVU95254.1"/>
    </source>
</evidence>
<dbReference type="RefSeq" id="WP_102865985.1">
    <property type="nucleotide sequence ID" value="NZ_CAAKNX010000086.1"/>
</dbReference>
<keyword evidence="1" id="KW-0175">Coiled coil</keyword>
<dbReference type="Gene3D" id="1.10.287.4070">
    <property type="match status" value="1"/>
</dbReference>
<dbReference type="InterPro" id="IPR047650">
    <property type="entry name" value="Transpos_IS110"/>
</dbReference>
<dbReference type="EMBL" id="RYZS01000001">
    <property type="protein sequence ID" value="RVU95254.1"/>
    <property type="molecule type" value="Genomic_DNA"/>
</dbReference>
<dbReference type="Proteomes" id="UP000288388">
    <property type="component" value="Unassembled WGS sequence"/>
</dbReference>
<dbReference type="GO" id="GO:0003677">
    <property type="term" value="F:DNA binding"/>
    <property type="evidence" value="ECO:0007669"/>
    <property type="project" value="InterPro"/>
</dbReference>
<dbReference type="PANTHER" id="PTHR33055:SF17">
    <property type="entry name" value="THIRD ORF IN TRANSPOSON ISC1491"/>
    <property type="match status" value="1"/>
</dbReference>
<feature type="domain" description="Transposase IS116/IS110/IS902 C-terminal" evidence="3">
    <location>
        <begin position="271"/>
        <end position="348"/>
    </location>
</feature>
<dbReference type="AlphaFoldDB" id="A0A2N8PS61"/>
<dbReference type="InterPro" id="IPR003346">
    <property type="entry name" value="Transposase_20"/>
</dbReference>
<evidence type="ECO:0000259" key="2">
    <source>
        <dbReference type="Pfam" id="PF01548"/>
    </source>
</evidence>
<evidence type="ECO:0000313" key="8">
    <source>
        <dbReference type="EMBL" id="TRZ33177.1"/>
    </source>
</evidence>
<evidence type="ECO:0000313" key="10">
    <source>
        <dbReference type="Proteomes" id="UP000316316"/>
    </source>
</evidence>
<accession>A0A2N8PS61</accession>
<protein>
    <submittedName>
        <fullName evidence="5">IS110 family transposase</fullName>
    </submittedName>
</protein>
<evidence type="ECO:0000313" key="7">
    <source>
        <dbReference type="EMBL" id="TRZ33116.1"/>
    </source>
</evidence>
<evidence type="ECO:0000313" key="9">
    <source>
        <dbReference type="Proteomes" id="UP000288388"/>
    </source>
</evidence>
<dbReference type="EMBL" id="PDXQ01000001">
    <property type="protein sequence ID" value="TRZ33116.1"/>
    <property type="molecule type" value="Genomic_DNA"/>
</dbReference>
<sequence>MATIVALDVSKGKSFYVMYQEMTCLYEGEITHTKSGFQELHALIKNLPEVPEIVFESTGIYSRPVETFCQKNQLIYYVLNPLQAKQQMEKESLRKWKTDKRDAHRLAQTHWNNSRTKSVSAEPLYKELRDLSRFYQEIMDEIGRMRMHLHNAIQLTFPELEQVLSNRLTPYGLTMIAQYPHPSFVLKQSRTIIKNRLMASTAKKISENRARNKADELIAYAKDSYPAVSETAIPVAKTRYYAEQLQALLNQKERLANQMIETAKQLEEFSVIASFPGIGELSAAQFIGELGDLRRFSDPRKANAYIGIDIRRYQSGNYLAQDHINKRGNPKGRKILFFIVKNMIKAQHAAPNHIVDYYYKLKKQPLPKKEKVAIVACMNKLLKCLHAMIRNGTKYDYSYTVSTDH</sequence>
<dbReference type="Proteomes" id="UP000316316">
    <property type="component" value="Unassembled WGS sequence"/>
</dbReference>
<proteinExistence type="predicted"/>
<dbReference type="GO" id="GO:0006313">
    <property type="term" value="P:DNA transposition"/>
    <property type="evidence" value="ECO:0007669"/>
    <property type="project" value="InterPro"/>
</dbReference>
<dbReference type="NCBIfam" id="NF033542">
    <property type="entry name" value="transpos_IS110"/>
    <property type="match status" value="1"/>
</dbReference>
<feature type="coiled-coil region" evidence="1">
    <location>
        <begin position="242"/>
        <end position="269"/>
    </location>
</feature>
<evidence type="ECO:0000313" key="6">
    <source>
        <dbReference type="EMBL" id="TRZ32938.1"/>
    </source>
</evidence>
<dbReference type="GO" id="GO:0004803">
    <property type="term" value="F:transposase activity"/>
    <property type="evidence" value="ECO:0007669"/>
    <property type="project" value="InterPro"/>
</dbReference>
<evidence type="ECO:0000259" key="3">
    <source>
        <dbReference type="Pfam" id="PF02371"/>
    </source>
</evidence>
<name>A0A2N8PS61_ENTAV</name>
<organism evidence="5 9">
    <name type="scientific">Enterococcus avium</name>
    <name type="common">Streptococcus avium</name>
    <dbReference type="NCBI Taxonomy" id="33945"/>
    <lineage>
        <taxon>Bacteria</taxon>
        <taxon>Bacillati</taxon>
        <taxon>Bacillota</taxon>
        <taxon>Bacilli</taxon>
        <taxon>Lactobacillales</taxon>
        <taxon>Enterococcaceae</taxon>
        <taxon>Enterococcus</taxon>
    </lineage>
</organism>
<dbReference type="Pfam" id="PF02371">
    <property type="entry name" value="Transposase_20"/>
    <property type="match status" value="1"/>
</dbReference>
<dbReference type="EMBL" id="PDXQ01000001">
    <property type="protein sequence ID" value="TRZ32938.1"/>
    <property type="molecule type" value="Genomic_DNA"/>
</dbReference>
<dbReference type="PANTHER" id="PTHR33055">
    <property type="entry name" value="TRANSPOSASE FOR INSERTION SEQUENCE ELEMENT IS1111A"/>
    <property type="match status" value="1"/>
</dbReference>
<dbReference type="InterPro" id="IPR002525">
    <property type="entry name" value="Transp_IS110-like_N"/>
</dbReference>
<dbReference type="Pfam" id="PF01548">
    <property type="entry name" value="DEDD_Tnp_IS110"/>
    <property type="match status" value="1"/>
</dbReference>
<dbReference type="GeneID" id="69568478"/>
<evidence type="ECO:0000313" key="5">
    <source>
        <dbReference type="EMBL" id="RVU96206.1"/>
    </source>
</evidence>
<gene>
    <name evidence="6" type="ORF">AUF17_02105</name>
    <name evidence="7" type="ORF">AUF17_03095</name>
    <name evidence="8" type="ORF">AUF17_03415</name>
    <name evidence="4" type="ORF">EK398_10680</name>
    <name evidence="5" type="ORF">EK398_15895</name>
</gene>
<comment type="caution">
    <text evidence="5">The sequence shown here is derived from an EMBL/GenBank/DDBJ whole genome shotgun (WGS) entry which is preliminary data.</text>
</comment>
<dbReference type="EMBL" id="RYZS01000001">
    <property type="protein sequence ID" value="RVU96206.1"/>
    <property type="molecule type" value="Genomic_DNA"/>
</dbReference>
<reference evidence="6 10" key="1">
    <citation type="submission" date="2017-10" db="EMBL/GenBank/DDBJ databases">
        <title>FDA dAtabase for Regulatory Grade micrObial Sequences (FDA-ARGOS): Supporting development and validation of Infectious Disease Dx tests.</title>
        <authorList>
            <person name="Campos J."/>
            <person name="Goldberg B."/>
            <person name="Tallon L.J."/>
            <person name="Sadzewicz L."/>
            <person name="Sengamalay N."/>
            <person name="Ott S."/>
            <person name="Godinez A."/>
            <person name="Nagaraj S."/>
            <person name="Vyas G."/>
            <person name="Aluvathingal J."/>
            <person name="Nadendla S."/>
            <person name="Geyer C."/>
            <person name="Nandy P."/>
            <person name="Hobson J."/>
            <person name="Sichtig H."/>
        </authorList>
    </citation>
    <scope>NUCLEOTIDE SEQUENCE [LARGE SCALE GENOMIC DNA]</scope>
    <source>
        <strain evidence="6 10">FDAARGOS_185</strain>
    </source>
</reference>
<dbReference type="EMBL" id="PDXQ01000001">
    <property type="protein sequence ID" value="TRZ33177.1"/>
    <property type="molecule type" value="Genomic_DNA"/>
</dbReference>